<dbReference type="InterPro" id="IPR036724">
    <property type="entry name" value="Cobalamin-bd_sf"/>
</dbReference>
<dbReference type="Pfam" id="PF02607">
    <property type="entry name" value="B12-binding_2"/>
    <property type="match status" value="1"/>
</dbReference>
<evidence type="ECO:0000259" key="18">
    <source>
        <dbReference type="PROSITE" id="PS50972"/>
    </source>
</evidence>
<feature type="domain" description="B12-binding N-terminal" evidence="21">
    <location>
        <begin position="643"/>
        <end position="737"/>
    </location>
</feature>
<dbReference type="GO" id="GO:0008270">
    <property type="term" value="F:zinc ion binding"/>
    <property type="evidence" value="ECO:0007669"/>
    <property type="project" value="InterPro"/>
</dbReference>
<keyword evidence="13" id="KW-0862">Zinc</keyword>
<keyword evidence="7" id="KW-0028">Amino-acid biosynthesis</keyword>
<dbReference type="GO" id="GO:0032259">
    <property type="term" value="P:methylation"/>
    <property type="evidence" value="ECO:0007669"/>
    <property type="project" value="UniProtKB-KW"/>
</dbReference>
<dbReference type="GO" id="GO:0031419">
    <property type="term" value="F:cobalamin binding"/>
    <property type="evidence" value="ECO:0007669"/>
    <property type="project" value="UniProtKB-KW"/>
</dbReference>
<keyword evidence="6" id="KW-0489">Methyltransferase</keyword>
<dbReference type="Pfam" id="PF02965">
    <property type="entry name" value="Met_synt_B12"/>
    <property type="match status" value="1"/>
</dbReference>
<dbReference type="UniPathway" id="UPA00051">
    <property type="reaction ID" value="UER00081"/>
</dbReference>
<evidence type="ECO:0000256" key="4">
    <source>
        <dbReference type="ARBA" id="ARBA00010398"/>
    </source>
</evidence>
<dbReference type="PROSITE" id="PS50972">
    <property type="entry name" value="PTERIN_BINDING"/>
    <property type="match status" value="1"/>
</dbReference>
<keyword evidence="12" id="KW-0677">Repeat</keyword>
<protein>
    <recommendedName>
        <fullName evidence="5">methionine synthase</fullName>
        <ecNumber evidence="5">2.1.1.13</ecNumber>
    </recommendedName>
    <alternativeName>
        <fullName evidence="16">5-methyltetrahydrofolate--homocysteine methyltransferase</fullName>
    </alternativeName>
</protein>
<keyword evidence="10" id="KW-0949">S-adenosyl-L-methionine</keyword>
<dbReference type="PIRSF" id="PIRSF000381">
    <property type="entry name" value="MetH"/>
    <property type="match status" value="1"/>
</dbReference>
<dbReference type="FunFam" id="1.10.1240.10:FF:000001">
    <property type="entry name" value="Methionine synthase"/>
    <property type="match status" value="1"/>
</dbReference>
<evidence type="ECO:0000256" key="16">
    <source>
        <dbReference type="ARBA" id="ARBA00031040"/>
    </source>
</evidence>
<evidence type="ECO:0000313" key="22">
    <source>
        <dbReference type="EMBL" id="SVA34861.1"/>
    </source>
</evidence>
<evidence type="ECO:0000256" key="15">
    <source>
        <dbReference type="ARBA" id="ARBA00023285"/>
    </source>
</evidence>
<evidence type="ECO:0000256" key="11">
    <source>
        <dbReference type="ARBA" id="ARBA00022723"/>
    </source>
</evidence>
<dbReference type="PROSITE" id="PS51332">
    <property type="entry name" value="B12_BINDING"/>
    <property type="match status" value="1"/>
</dbReference>
<proteinExistence type="inferred from homology"/>
<dbReference type="InterPro" id="IPR003759">
    <property type="entry name" value="Cbl-bd_cap"/>
</dbReference>
<keyword evidence="15" id="KW-0170">Cobalt</keyword>
<dbReference type="InterPro" id="IPR004223">
    <property type="entry name" value="VitB12-dep_Met_synth_activ_dom"/>
</dbReference>
<evidence type="ECO:0000256" key="2">
    <source>
        <dbReference type="ARBA" id="ARBA00001956"/>
    </source>
</evidence>
<evidence type="ECO:0000256" key="7">
    <source>
        <dbReference type="ARBA" id="ARBA00022605"/>
    </source>
</evidence>
<evidence type="ECO:0000256" key="10">
    <source>
        <dbReference type="ARBA" id="ARBA00022691"/>
    </source>
</evidence>
<dbReference type="InterPro" id="IPR036589">
    <property type="entry name" value="HCY_dom_sf"/>
</dbReference>
<dbReference type="GO" id="GO:0046653">
    <property type="term" value="P:tetrahydrofolate metabolic process"/>
    <property type="evidence" value="ECO:0007669"/>
    <property type="project" value="TreeGrafter"/>
</dbReference>
<gene>
    <name evidence="22" type="ORF">METZ01_LOCUS87715</name>
</gene>
<keyword evidence="11" id="KW-0479">Metal-binding</keyword>
<dbReference type="PROSITE" id="PS50974">
    <property type="entry name" value="ADOMET_ACTIVATION"/>
    <property type="match status" value="1"/>
</dbReference>
<comment type="pathway">
    <text evidence="3">Amino-acid biosynthesis; L-methionine biosynthesis via de novo pathway; L-methionine from L-homocysteine (MetH route): step 1/1.</text>
</comment>
<evidence type="ECO:0000259" key="19">
    <source>
        <dbReference type="PROSITE" id="PS50974"/>
    </source>
</evidence>
<dbReference type="GO" id="GO:0005829">
    <property type="term" value="C:cytosol"/>
    <property type="evidence" value="ECO:0007669"/>
    <property type="project" value="TreeGrafter"/>
</dbReference>
<dbReference type="InterPro" id="IPR006158">
    <property type="entry name" value="Cobalamin-bd"/>
</dbReference>
<evidence type="ECO:0000256" key="8">
    <source>
        <dbReference type="ARBA" id="ARBA00022628"/>
    </source>
</evidence>
<comment type="cofactor">
    <cofactor evidence="2">
        <name>methylcob(III)alamin</name>
        <dbReference type="ChEBI" id="CHEBI:28115"/>
    </cofactor>
</comment>
<dbReference type="InterPro" id="IPR011005">
    <property type="entry name" value="Dihydropteroate_synth-like_sf"/>
</dbReference>
<dbReference type="Pfam" id="PF00809">
    <property type="entry name" value="Pterin_bind"/>
    <property type="match status" value="1"/>
</dbReference>
<organism evidence="22">
    <name type="scientific">marine metagenome</name>
    <dbReference type="NCBI Taxonomy" id="408172"/>
    <lineage>
        <taxon>unclassified sequences</taxon>
        <taxon>metagenomes</taxon>
        <taxon>ecological metagenomes</taxon>
    </lineage>
</organism>
<dbReference type="Gene3D" id="1.10.1240.10">
    <property type="entry name" value="Methionine synthase domain"/>
    <property type="match status" value="1"/>
</dbReference>
<dbReference type="Gene3D" id="1.10.288.10">
    <property type="entry name" value="Cobalamin-dependent Methionine Synthase, domain 2"/>
    <property type="match status" value="1"/>
</dbReference>
<dbReference type="FunFam" id="3.20.20.330:FF:000001">
    <property type="entry name" value="Methionine synthase"/>
    <property type="match status" value="1"/>
</dbReference>
<reference evidence="22" key="1">
    <citation type="submission" date="2018-05" db="EMBL/GenBank/DDBJ databases">
        <authorList>
            <person name="Lanie J.A."/>
            <person name="Ng W.-L."/>
            <person name="Kazmierczak K.M."/>
            <person name="Andrzejewski T.M."/>
            <person name="Davidsen T.M."/>
            <person name="Wayne K.J."/>
            <person name="Tettelin H."/>
            <person name="Glass J.I."/>
            <person name="Rusch D."/>
            <person name="Podicherti R."/>
            <person name="Tsui H.-C.T."/>
            <person name="Winkler M.E."/>
        </authorList>
    </citation>
    <scope>NUCLEOTIDE SEQUENCE</scope>
</reference>
<dbReference type="Pfam" id="PF02310">
    <property type="entry name" value="B12-binding"/>
    <property type="match status" value="1"/>
</dbReference>
<evidence type="ECO:0000256" key="9">
    <source>
        <dbReference type="ARBA" id="ARBA00022679"/>
    </source>
</evidence>
<dbReference type="Gene3D" id="3.10.196.10">
    <property type="entry name" value="Vitamin B12-dependent methionine synthase, activation domain"/>
    <property type="match status" value="1"/>
</dbReference>
<accession>A0A381V4E8</accession>
<evidence type="ECO:0000256" key="6">
    <source>
        <dbReference type="ARBA" id="ARBA00022603"/>
    </source>
</evidence>
<dbReference type="InterPro" id="IPR033706">
    <property type="entry name" value="Met_synthase_B12-bd"/>
</dbReference>
<dbReference type="Gene3D" id="3.20.20.330">
    <property type="entry name" value="Homocysteine-binding-like domain"/>
    <property type="match status" value="1"/>
</dbReference>
<dbReference type="FunFam" id="3.40.50.280:FF:000001">
    <property type="entry name" value="Methionine synthase"/>
    <property type="match status" value="1"/>
</dbReference>
<dbReference type="InterPro" id="IPR003726">
    <property type="entry name" value="HCY_dom"/>
</dbReference>
<comment type="similarity">
    <text evidence="4">Belongs to the vitamin-B12 dependent methionine synthase family.</text>
</comment>
<dbReference type="GO" id="GO:0008705">
    <property type="term" value="F:methionine synthase activity"/>
    <property type="evidence" value="ECO:0007669"/>
    <property type="project" value="UniProtKB-EC"/>
</dbReference>
<dbReference type="CDD" id="cd02069">
    <property type="entry name" value="methionine_synthase_B12_BD"/>
    <property type="match status" value="1"/>
</dbReference>
<dbReference type="SUPFAM" id="SSF51717">
    <property type="entry name" value="Dihydropteroate synthetase-like"/>
    <property type="match status" value="1"/>
</dbReference>
<dbReference type="PANTHER" id="PTHR45833">
    <property type="entry name" value="METHIONINE SYNTHASE"/>
    <property type="match status" value="1"/>
</dbReference>
<feature type="domain" description="Hcy-binding" evidence="17">
    <location>
        <begin position="1"/>
        <end position="321"/>
    </location>
</feature>
<dbReference type="EC" id="2.1.1.13" evidence="5"/>
<dbReference type="GO" id="GO:0050667">
    <property type="term" value="P:homocysteine metabolic process"/>
    <property type="evidence" value="ECO:0007669"/>
    <property type="project" value="TreeGrafter"/>
</dbReference>
<dbReference type="Pfam" id="PF02574">
    <property type="entry name" value="S-methyl_trans"/>
    <property type="match status" value="1"/>
</dbReference>
<feature type="domain" description="B12-binding" evidence="20">
    <location>
        <begin position="743"/>
        <end position="878"/>
    </location>
</feature>
<dbReference type="CDD" id="cd00740">
    <property type="entry name" value="MeTr"/>
    <property type="match status" value="1"/>
</dbReference>
<sequence length="1185" mass="131337">MPEMKDILTKRILVLDGAMGTMVQSYGLEEADFRGNRFKDHPCDLKGNNDILSLTRPDVVREIHAAYLEAGADLIETNTFNSTSISQSDYQMEHVVYEINRTAAGLARDVANEFTKKNPDIPRFVCGALGPTNKTASMSPDVSSPGFRNVTFDELTAAYEEQAKGLMDGGVDVLLVETVFDTLNCKAALFAIQSLFEDAGKSLPVMVSGTITDASGRLLSGQTVEAFWHSIRHMDLLAVGLNCALGAEQIRPYVDALAQIADTHILVYPNAGLPNEFGGYDETPEQMSGFLNEFSNAGLVNIVGGCCGTTPDHIAEFLNSVAGKIPRMIPGNDPLTKLSGLEPLVIRPDSNFINIGERTNVTGSAKFRRLIKEDQYDEALSVAREQVENGAQIIDVNMDEGLIDSEEAMGRFLRLVASEPDICKVPIMIDSSKWSVIECGLKNIQGKGIVNSISMKEGEDEFIRQAQLVKKYGAAVIVMAFDEEGQADTFERKVQICRRAFDILTNQVGLAPEDIIFDPNIFAVATGIAEHNQYGKAFIDAAKSIKEKMPHVHVSGGVSNLSFSFRGNNAVREAMHSCFLYHAIQNGMDMGIVNAGQLMVYDDIETELRNTIEDVLFDRRPEATDRLVELAGNYKGIKKEQKEDTAWRSLPIGERLTHALVEGNDTFIVEDTEEARQQLNRPIDVIEGPLMDGMNRVGDLFGSGKMFLPQVVKSARVMKKAVAHLVPFIEKEKEEKGLQDLSNGTIVMATVKGDVHDIGKNIVGVVLGCNGYTIIDLGVMVQADKILSTAKELKADMIGLSGLITPSLDEMVYVASEMKRQEFHIPLLIGGATTSRKHTAVKIEEKYPASVFHVLDASRCVGVVGTLLNPVAKKELVKATSKDYQTIRETFYQNQQRLKLLSLTEARARKPRLEFDPFQPLKPGITKMESMPLDELKNYIDWSPFFHAWEFKGSYPDILNDTVKGQEAQKLFNDAKDLLKAIINDNSLTAKAVFGIFPAQSKEEEVRITNNEVTFNFPRQLIDKGNKPNFCLADFISQNGDDHIGVFTVTAGHGLEKLVEHFESENDDYNAIMVKVLADRFAEAAAEWLHEKVRKEYWGYASDENYSNEELVRESYKGIRPAPGYSACPDHTEKDKIWTLLDVKKSIAVSLTETRAMWPAASVCGWYFSHPDSQYFSVLKNERAA</sequence>
<evidence type="ECO:0000259" key="21">
    <source>
        <dbReference type="PROSITE" id="PS51337"/>
    </source>
</evidence>
<dbReference type="AlphaFoldDB" id="A0A381V4E8"/>
<evidence type="ECO:0000259" key="17">
    <source>
        <dbReference type="PROSITE" id="PS50970"/>
    </source>
</evidence>
<evidence type="ECO:0000256" key="1">
    <source>
        <dbReference type="ARBA" id="ARBA00001947"/>
    </source>
</evidence>
<dbReference type="EMBL" id="UINC01007739">
    <property type="protein sequence ID" value="SVA34861.1"/>
    <property type="molecule type" value="Genomic_DNA"/>
</dbReference>
<dbReference type="InterPro" id="IPR000489">
    <property type="entry name" value="Pterin-binding_dom"/>
</dbReference>
<keyword evidence="14" id="KW-0486">Methionine biosynthesis</keyword>
<dbReference type="SUPFAM" id="SSF82282">
    <property type="entry name" value="Homocysteine S-methyltransferase"/>
    <property type="match status" value="1"/>
</dbReference>
<evidence type="ECO:0000256" key="12">
    <source>
        <dbReference type="ARBA" id="ARBA00022737"/>
    </source>
</evidence>
<dbReference type="FunFam" id="3.20.20.20:FF:000002">
    <property type="entry name" value="Methionine synthase"/>
    <property type="match status" value="1"/>
</dbReference>
<dbReference type="PROSITE" id="PS50970">
    <property type="entry name" value="HCY"/>
    <property type="match status" value="1"/>
</dbReference>
<dbReference type="Gene3D" id="3.40.50.280">
    <property type="entry name" value="Cobalamin-binding domain"/>
    <property type="match status" value="1"/>
</dbReference>
<evidence type="ECO:0000259" key="20">
    <source>
        <dbReference type="PROSITE" id="PS51332"/>
    </source>
</evidence>
<comment type="cofactor">
    <cofactor evidence="1">
        <name>Zn(2+)</name>
        <dbReference type="ChEBI" id="CHEBI:29105"/>
    </cofactor>
</comment>
<name>A0A381V4E8_9ZZZZ</name>
<dbReference type="InterPro" id="IPR011822">
    <property type="entry name" value="MetH"/>
</dbReference>
<dbReference type="SUPFAM" id="SSF56507">
    <property type="entry name" value="Methionine synthase activation domain-like"/>
    <property type="match status" value="1"/>
</dbReference>
<dbReference type="SUPFAM" id="SSF52242">
    <property type="entry name" value="Cobalamin (vitamin B12)-binding domain"/>
    <property type="match status" value="1"/>
</dbReference>
<dbReference type="NCBIfam" id="NF007024">
    <property type="entry name" value="PRK09490.1"/>
    <property type="match status" value="1"/>
</dbReference>
<evidence type="ECO:0000256" key="14">
    <source>
        <dbReference type="ARBA" id="ARBA00023167"/>
    </source>
</evidence>
<dbReference type="InterPro" id="IPR050554">
    <property type="entry name" value="Met_Synthase/Corrinoid"/>
</dbReference>
<dbReference type="InterPro" id="IPR037010">
    <property type="entry name" value="VitB12-dep_Met_synth_activ_sf"/>
</dbReference>
<evidence type="ECO:0000256" key="13">
    <source>
        <dbReference type="ARBA" id="ARBA00022833"/>
    </source>
</evidence>
<dbReference type="NCBIfam" id="TIGR02082">
    <property type="entry name" value="metH"/>
    <property type="match status" value="1"/>
</dbReference>
<dbReference type="PROSITE" id="PS51337">
    <property type="entry name" value="B12_BINDING_NTER"/>
    <property type="match status" value="1"/>
</dbReference>
<evidence type="ECO:0000256" key="5">
    <source>
        <dbReference type="ARBA" id="ARBA00012032"/>
    </source>
</evidence>
<keyword evidence="8" id="KW-0846">Cobalamin</keyword>
<keyword evidence="9" id="KW-0808">Transferase</keyword>
<evidence type="ECO:0000256" key="3">
    <source>
        <dbReference type="ARBA" id="ARBA00005178"/>
    </source>
</evidence>
<dbReference type="SUPFAM" id="SSF47644">
    <property type="entry name" value="Methionine synthase domain"/>
    <property type="match status" value="1"/>
</dbReference>
<dbReference type="InterPro" id="IPR036594">
    <property type="entry name" value="Meth_synthase_dom"/>
</dbReference>
<feature type="domain" description="AdoMet activation" evidence="19">
    <location>
        <begin position="894"/>
        <end position="1185"/>
    </location>
</feature>
<feature type="domain" description="Pterin-binding" evidence="18">
    <location>
        <begin position="352"/>
        <end position="613"/>
    </location>
</feature>
<dbReference type="SMART" id="SM01018">
    <property type="entry name" value="B12-binding_2"/>
    <property type="match status" value="1"/>
</dbReference>
<dbReference type="Gene3D" id="3.20.20.20">
    <property type="entry name" value="Dihydropteroate synthase-like"/>
    <property type="match status" value="1"/>
</dbReference>
<dbReference type="PANTHER" id="PTHR45833:SF1">
    <property type="entry name" value="METHIONINE SYNTHASE"/>
    <property type="match status" value="1"/>
</dbReference>